<dbReference type="EMBL" id="FTOB01000001">
    <property type="protein sequence ID" value="SIS37110.1"/>
    <property type="molecule type" value="Genomic_DNA"/>
</dbReference>
<dbReference type="PANTHER" id="PTHR30250">
    <property type="entry name" value="PST FAMILY PREDICTED COLANIC ACID TRANSPORTER"/>
    <property type="match status" value="1"/>
</dbReference>
<protein>
    <submittedName>
        <fullName evidence="7">Membrane protein involved in the export of O-antigen and teichoic acid</fullName>
    </submittedName>
</protein>
<sequence>MKLFEKVKALVGKEGKSRSAKAKKNIFFTILIKGLGILIGFLYFPLSLDYLGAVKFGIYLTLLSVVDWFLNFDIGIGLGLRNKFGEAVAKNDDEKAVAYVSTAYFALAMIIVFVVAVLLIINFAFPWTDWLSIESSLVPEVKWLGAVIIVAFGIRFIAGNVYEIFYALQKMAYVEYFTFLTKFSFLVLILILPFIQSDSLFLFGSAKALTFALVPLGVGIFYFRRKFIKYRPSFKHAKREYFKDIFSLGTKFFVIKMAMLVIHQTNNILIASFVSLEGVPQYEAAFKYLSVFTMLFVIITNQLWPSNIEAYAKGDFEWMRKSLKTVLKVWVGTLVIAIIMVVVSPYVYKLWLQDHLEVPIVVSVAVAISVSLTTWVNIFNIVLNGTGKVKLQMYAWVFAACINIPASIFFVKVLDLGVVGIILGTIASLIPVAIVSPVQVGKILSKSDKGIWAR</sequence>
<name>A0ABY1KHN9_9FLAO</name>
<dbReference type="InterPro" id="IPR050833">
    <property type="entry name" value="Poly_Biosynth_Transport"/>
</dbReference>
<dbReference type="RefSeq" id="WP_076452969.1">
    <property type="nucleotide sequence ID" value="NZ_FTOB01000001.1"/>
</dbReference>
<accession>A0ABY1KHN9</accession>
<feature type="transmembrane region" description="Helical" evidence="6">
    <location>
        <begin position="245"/>
        <end position="265"/>
    </location>
</feature>
<dbReference type="InterPro" id="IPR002797">
    <property type="entry name" value="Polysacc_synth"/>
</dbReference>
<evidence type="ECO:0000313" key="7">
    <source>
        <dbReference type="EMBL" id="SIS37110.1"/>
    </source>
</evidence>
<feature type="transmembrane region" description="Helical" evidence="6">
    <location>
        <begin position="174"/>
        <end position="195"/>
    </location>
</feature>
<organism evidence="7 8">
    <name type="scientific">Zobellia uliginosa</name>
    <dbReference type="NCBI Taxonomy" id="143224"/>
    <lineage>
        <taxon>Bacteria</taxon>
        <taxon>Pseudomonadati</taxon>
        <taxon>Bacteroidota</taxon>
        <taxon>Flavobacteriia</taxon>
        <taxon>Flavobacteriales</taxon>
        <taxon>Flavobacteriaceae</taxon>
        <taxon>Zobellia</taxon>
    </lineage>
</organism>
<feature type="transmembrane region" description="Helical" evidence="6">
    <location>
        <begin position="56"/>
        <end position="76"/>
    </location>
</feature>
<feature type="transmembrane region" description="Helical" evidence="6">
    <location>
        <begin position="201"/>
        <end position="224"/>
    </location>
</feature>
<feature type="transmembrane region" description="Helical" evidence="6">
    <location>
        <begin position="417"/>
        <end position="438"/>
    </location>
</feature>
<evidence type="ECO:0000313" key="8">
    <source>
        <dbReference type="Proteomes" id="UP000185728"/>
    </source>
</evidence>
<feature type="transmembrane region" description="Helical" evidence="6">
    <location>
        <begin position="285"/>
        <end position="304"/>
    </location>
</feature>
<keyword evidence="5 6" id="KW-0472">Membrane</keyword>
<evidence type="ECO:0000256" key="3">
    <source>
        <dbReference type="ARBA" id="ARBA00022692"/>
    </source>
</evidence>
<evidence type="ECO:0000256" key="1">
    <source>
        <dbReference type="ARBA" id="ARBA00004651"/>
    </source>
</evidence>
<dbReference type="Pfam" id="PF01943">
    <property type="entry name" value="Polysacc_synt"/>
    <property type="match status" value="1"/>
</dbReference>
<feature type="transmembrane region" description="Helical" evidence="6">
    <location>
        <begin position="394"/>
        <end position="411"/>
    </location>
</feature>
<feature type="transmembrane region" description="Helical" evidence="6">
    <location>
        <begin position="97"/>
        <end position="123"/>
    </location>
</feature>
<proteinExistence type="predicted"/>
<keyword evidence="4 6" id="KW-1133">Transmembrane helix</keyword>
<feature type="transmembrane region" description="Helical" evidence="6">
    <location>
        <begin position="26"/>
        <end position="44"/>
    </location>
</feature>
<feature type="transmembrane region" description="Helical" evidence="6">
    <location>
        <begin position="360"/>
        <end position="382"/>
    </location>
</feature>
<comment type="caution">
    <text evidence="7">The sequence shown here is derived from an EMBL/GenBank/DDBJ whole genome shotgun (WGS) entry which is preliminary data.</text>
</comment>
<evidence type="ECO:0000256" key="6">
    <source>
        <dbReference type="SAM" id="Phobius"/>
    </source>
</evidence>
<keyword evidence="3 6" id="KW-0812">Transmembrane</keyword>
<feature type="transmembrane region" description="Helical" evidence="6">
    <location>
        <begin position="325"/>
        <end position="348"/>
    </location>
</feature>
<evidence type="ECO:0000256" key="2">
    <source>
        <dbReference type="ARBA" id="ARBA00022475"/>
    </source>
</evidence>
<reference evidence="7 8" key="1">
    <citation type="submission" date="2017-01" db="EMBL/GenBank/DDBJ databases">
        <authorList>
            <person name="Varghese N."/>
            <person name="Submissions S."/>
        </authorList>
    </citation>
    <scope>NUCLEOTIDE SEQUENCE [LARGE SCALE GENOMIC DNA]</scope>
    <source>
        <strain evidence="7 8">DSM 2061</strain>
    </source>
</reference>
<evidence type="ECO:0000256" key="5">
    <source>
        <dbReference type="ARBA" id="ARBA00023136"/>
    </source>
</evidence>
<keyword evidence="8" id="KW-1185">Reference proteome</keyword>
<evidence type="ECO:0000256" key="4">
    <source>
        <dbReference type="ARBA" id="ARBA00022989"/>
    </source>
</evidence>
<comment type="subcellular location">
    <subcellularLocation>
        <location evidence="1">Cell membrane</location>
        <topology evidence="1">Multi-pass membrane protein</topology>
    </subcellularLocation>
</comment>
<dbReference type="Proteomes" id="UP000185728">
    <property type="component" value="Unassembled WGS sequence"/>
</dbReference>
<keyword evidence="2" id="KW-1003">Cell membrane</keyword>
<gene>
    <name evidence="7" type="ORF">SAMN05421766_10139</name>
</gene>
<dbReference type="PANTHER" id="PTHR30250:SF26">
    <property type="entry name" value="PSMA PROTEIN"/>
    <property type="match status" value="1"/>
</dbReference>
<feature type="transmembrane region" description="Helical" evidence="6">
    <location>
        <begin position="143"/>
        <end position="162"/>
    </location>
</feature>